<dbReference type="InterPro" id="IPR009351">
    <property type="entry name" value="AlkZ-like"/>
</dbReference>
<evidence type="ECO:0000313" key="2">
    <source>
        <dbReference type="Proteomes" id="UP001501594"/>
    </source>
</evidence>
<evidence type="ECO:0000313" key="1">
    <source>
        <dbReference type="EMBL" id="GAA4265588.1"/>
    </source>
</evidence>
<comment type="caution">
    <text evidence="1">The sequence shown here is derived from an EMBL/GenBank/DDBJ whole genome shotgun (WGS) entry which is preliminary data.</text>
</comment>
<sequence>MEPAEIARRRLAAQGVAGPAEPSVAGAAHRLLATQAQDLHGAEWALALRSTGLRSDVDEALASGTVVRTWPMRGTLLIVARHDARWLTELAAPRSFAASASIWRRAGLVEGDFVTAASVARDVLAGGRALPRAALLRAFDEAGLETSGGRGSHLIRRIAGEAVIVLGPAHGTEQTLVLFDEWLPDAERLDRDEALARLADRYLSGHGPATVHDLAWWGGLTVTEAKRAVALAGDAVERHDDGLLVSARSAGAGALGADRAGGPDVRLLPPFDELLLGYRDRSATLAAADFARVVPHSNGLFSAVLTVDGVVVGVWRRSLVGSATSADASVEVEVEPFAPLPGAVASAVERRAAEYARHLGRRLILRL</sequence>
<name>A0ABP8E0C6_9MICO</name>
<accession>A0ABP8E0C6</accession>
<dbReference type="Proteomes" id="UP001501594">
    <property type="component" value="Unassembled WGS sequence"/>
</dbReference>
<protein>
    <submittedName>
        <fullName evidence="1">Winged helix DNA-binding domain-containing protein</fullName>
    </submittedName>
</protein>
<dbReference type="Pfam" id="PF06224">
    <property type="entry name" value="AlkZ-like"/>
    <property type="match status" value="1"/>
</dbReference>
<dbReference type="PANTHER" id="PTHR38479:SF2">
    <property type="entry name" value="WINGED HELIX DNA-BINDING DOMAIN-CONTAINING PROTEIN"/>
    <property type="match status" value="1"/>
</dbReference>
<reference evidence="2" key="1">
    <citation type="journal article" date="2019" name="Int. J. Syst. Evol. Microbiol.">
        <title>The Global Catalogue of Microorganisms (GCM) 10K type strain sequencing project: providing services to taxonomists for standard genome sequencing and annotation.</title>
        <authorList>
            <consortium name="The Broad Institute Genomics Platform"/>
            <consortium name="The Broad Institute Genome Sequencing Center for Infectious Disease"/>
            <person name="Wu L."/>
            <person name="Ma J."/>
        </authorList>
    </citation>
    <scope>NUCLEOTIDE SEQUENCE [LARGE SCALE GENOMIC DNA]</scope>
    <source>
        <strain evidence="2">JCM 17442</strain>
    </source>
</reference>
<keyword evidence="1" id="KW-0238">DNA-binding</keyword>
<dbReference type="PANTHER" id="PTHR38479">
    <property type="entry name" value="LMO0824 PROTEIN"/>
    <property type="match status" value="1"/>
</dbReference>
<dbReference type="RefSeq" id="WP_344794107.1">
    <property type="nucleotide sequence ID" value="NZ_BAABAU010000001.1"/>
</dbReference>
<dbReference type="GO" id="GO:0003677">
    <property type="term" value="F:DNA binding"/>
    <property type="evidence" value="ECO:0007669"/>
    <property type="project" value="UniProtKB-KW"/>
</dbReference>
<gene>
    <name evidence="1" type="ORF">GCM10022256_12000</name>
</gene>
<proteinExistence type="predicted"/>
<dbReference type="EMBL" id="BAABAU010000001">
    <property type="protein sequence ID" value="GAA4265588.1"/>
    <property type="molecule type" value="Genomic_DNA"/>
</dbReference>
<keyword evidence="2" id="KW-1185">Reference proteome</keyword>
<organism evidence="1 2">
    <name type="scientific">Frondihabitans peucedani</name>
    <dbReference type="NCBI Taxonomy" id="598626"/>
    <lineage>
        <taxon>Bacteria</taxon>
        <taxon>Bacillati</taxon>
        <taxon>Actinomycetota</taxon>
        <taxon>Actinomycetes</taxon>
        <taxon>Micrococcales</taxon>
        <taxon>Microbacteriaceae</taxon>
        <taxon>Frondihabitans</taxon>
    </lineage>
</organism>